<accession>A0ABT1WM48</accession>
<dbReference type="EMBL" id="JANHNZ010000002">
    <property type="protein sequence ID" value="MCQ9209577.1"/>
    <property type="molecule type" value="Genomic_DNA"/>
</dbReference>
<evidence type="ECO:0000256" key="1">
    <source>
        <dbReference type="ARBA" id="ARBA00001974"/>
    </source>
</evidence>
<reference evidence="10" key="3">
    <citation type="journal article" date="2023" name="Microbiol. Resour. Announc.">
        <title>Draft Genome Sequence of Granulicatella sp. Strain S8, Isolated from a Marine Fish, Seriola quinqueradiata.</title>
        <authorList>
            <person name="Lee M."/>
            <person name="Farooq A."/>
            <person name="Jeong J.B."/>
            <person name="Jung M.Y."/>
        </authorList>
    </citation>
    <scope>NUCLEOTIDE SEQUENCE</scope>
    <source>
        <strain evidence="10">S8</strain>
    </source>
</reference>
<keyword evidence="11" id="KW-1185">Reference proteome</keyword>
<comment type="similarity">
    <text evidence="2">Belongs to the class-III pyridine nucleotide-disulfide oxidoreductase family.</text>
</comment>
<dbReference type="PRINTS" id="PR00411">
    <property type="entry name" value="PNDRDTASEI"/>
</dbReference>
<evidence type="ECO:0000313" key="10">
    <source>
        <dbReference type="EMBL" id="MCQ9209577.1"/>
    </source>
</evidence>
<dbReference type="SUPFAM" id="SSF55424">
    <property type="entry name" value="FAD/NAD-linked reductases, dimerisation (C-terminal) domain"/>
    <property type="match status" value="1"/>
</dbReference>
<dbReference type="PRINTS" id="PR00368">
    <property type="entry name" value="FADPNR"/>
</dbReference>
<dbReference type="PANTHER" id="PTHR43429:SF1">
    <property type="entry name" value="NAD(P)H SULFUR OXIDOREDUCTASE (COA-DEPENDENT)"/>
    <property type="match status" value="1"/>
</dbReference>
<organism evidence="10 11">
    <name type="scientific">Granulicatella seriolae</name>
    <dbReference type="NCBI Taxonomy" id="2967226"/>
    <lineage>
        <taxon>Bacteria</taxon>
        <taxon>Bacillati</taxon>
        <taxon>Bacillota</taxon>
        <taxon>Bacilli</taxon>
        <taxon>Lactobacillales</taxon>
        <taxon>Carnobacteriaceae</taxon>
        <taxon>Granulicatella</taxon>
    </lineage>
</organism>
<reference evidence="10" key="2">
    <citation type="journal article" date="2023" name="Curr. Microbiol.">
        <title>Granulicatella seriolae sp. nov., a Novel Facultative Anaerobe Isolated from Yellowtail Marine Fish.</title>
        <authorList>
            <person name="Lee M."/>
            <person name="Choi Y.J."/>
            <person name="Farooq A."/>
            <person name="Jeong J.B."/>
            <person name="Jung M.Y."/>
        </authorList>
    </citation>
    <scope>NUCLEOTIDE SEQUENCE</scope>
    <source>
        <strain evidence="10">S8</strain>
    </source>
</reference>
<feature type="domain" description="FAD/NAD(P)-binding" evidence="9">
    <location>
        <begin position="4"/>
        <end position="291"/>
    </location>
</feature>
<dbReference type="InterPro" id="IPR004099">
    <property type="entry name" value="Pyr_nucl-diS_OxRdtase_dimer"/>
</dbReference>
<dbReference type="Pfam" id="PF07992">
    <property type="entry name" value="Pyr_redox_2"/>
    <property type="match status" value="1"/>
</dbReference>
<proteinExistence type="inferred from homology"/>
<keyword evidence="3" id="KW-0285">Flavoprotein</keyword>
<evidence type="ECO:0000313" key="11">
    <source>
        <dbReference type="Proteomes" id="UP001059480"/>
    </source>
</evidence>
<dbReference type="InterPro" id="IPR036188">
    <property type="entry name" value="FAD/NAD-bd_sf"/>
</dbReference>
<dbReference type="Proteomes" id="UP001059480">
    <property type="component" value="Unassembled WGS sequence"/>
</dbReference>
<feature type="domain" description="Pyridine nucleotide-disulphide oxidoreductase dimerisation" evidence="8">
    <location>
        <begin position="337"/>
        <end position="421"/>
    </location>
</feature>
<comment type="cofactor">
    <cofactor evidence="1">
        <name>FAD</name>
        <dbReference type="ChEBI" id="CHEBI:57692"/>
    </cofactor>
</comment>
<evidence type="ECO:0000256" key="3">
    <source>
        <dbReference type="ARBA" id="ARBA00022630"/>
    </source>
</evidence>
<dbReference type="Gene3D" id="3.50.50.60">
    <property type="entry name" value="FAD/NAD(P)-binding domain"/>
    <property type="match status" value="2"/>
</dbReference>
<dbReference type="PROSITE" id="PS51257">
    <property type="entry name" value="PROKAR_LIPOPROTEIN"/>
    <property type="match status" value="1"/>
</dbReference>
<keyword evidence="4" id="KW-0274">FAD</keyword>
<evidence type="ECO:0000256" key="6">
    <source>
        <dbReference type="ARBA" id="ARBA00023097"/>
    </source>
</evidence>
<evidence type="ECO:0000259" key="9">
    <source>
        <dbReference type="Pfam" id="PF07992"/>
    </source>
</evidence>
<evidence type="ECO:0000256" key="7">
    <source>
        <dbReference type="ARBA" id="ARBA00023284"/>
    </source>
</evidence>
<sequence length="459" mass="50448">MKGTIVIIGASFAGISCALEAANLYPESHIILIEKEKTIGFIPSGLNLTLSHKVTSLDNARFISADLLRERNIDLRLETMVTKVDVKKRELSTECRGIKQRLLYDKLVLAMGSHQGSHQIEGANHPLVVSTKTYEDSLETLKIVHQSQRIVVVGGGQIGLEAAQTYQNLGKDVTLIEALPSLAFKYFDEEMIAPVQKAMTQQGVQVITNRSVVSIKDNLDQSTVPLVIETSNQETIEADMVLLGVNLRPNSHLVKGILDRDVDNTIRVDDYLRTSDPHVFAIGDLIRLPYGLDQEKYYLPLVNHALITGQMAAINLFKPQAPYKKSTRSMGTSLFGYYMASVGLTQVEAETWGPVHSTIFVGRGMEMVSAENTESITIKLITSINTGQILGAQLYSKAPIFHVSDILSLAISAGYSDQDLALQERAYVAGFTDLQGAIYQAAMHSFEGRLAQRSDAHVD</sequence>
<evidence type="ECO:0000259" key="8">
    <source>
        <dbReference type="Pfam" id="PF02852"/>
    </source>
</evidence>
<reference evidence="10" key="1">
    <citation type="submission" date="2022-07" db="EMBL/GenBank/DDBJ databases">
        <authorList>
            <person name="Jung M.-Y."/>
            <person name="Lee M."/>
        </authorList>
    </citation>
    <scope>NUCLEOTIDE SEQUENCE</scope>
    <source>
        <strain evidence="10">S8</strain>
    </source>
</reference>
<dbReference type="PANTHER" id="PTHR43429">
    <property type="entry name" value="PYRIDINE NUCLEOTIDE-DISULFIDE OXIDOREDUCTASE DOMAIN-CONTAINING"/>
    <property type="match status" value="1"/>
</dbReference>
<dbReference type="Pfam" id="PF02852">
    <property type="entry name" value="Pyr_redox_dim"/>
    <property type="match status" value="1"/>
</dbReference>
<keyword evidence="6" id="KW-0558">Oxidation</keyword>
<comment type="caution">
    <text evidence="10">The sequence shown here is derived from an EMBL/GenBank/DDBJ whole genome shotgun (WGS) entry which is preliminary data.</text>
</comment>
<dbReference type="InterPro" id="IPR016156">
    <property type="entry name" value="FAD/NAD-linked_Rdtase_dimer_sf"/>
</dbReference>
<keyword evidence="7" id="KW-0676">Redox-active center</keyword>
<dbReference type="SUPFAM" id="SSF51905">
    <property type="entry name" value="FAD/NAD(P)-binding domain"/>
    <property type="match status" value="1"/>
</dbReference>
<evidence type="ECO:0000256" key="4">
    <source>
        <dbReference type="ARBA" id="ARBA00022827"/>
    </source>
</evidence>
<dbReference type="InterPro" id="IPR023753">
    <property type="entry name" value="FAD/NAD-binding_dom"/>
</dbReference>
<evidence type="ECO:0000256" key="5">
    <source>
        <dbReference type="ARBA" id="ARBA00023002"/>
    </source>
</evidence>
<gene>
    <name evidence="10" type="ORF">NPA36_03350</name>
</gene>
<evidence type="ECO:0000256" key="2">
    <source>
        <dbReference type="ARBA" id="ARBA00009130"/>
    </source>
</evidence>
<dbReference type="RefSeq" id="WP_256944689.1">
    <property type="nucleotide sequence ID" value="NZ_JANHNZ010000002.1"/>
</dbReference>
<dbReference type="InterPro" id="IPR050260">
    <property type="entry name" value="FAD-bd_OxRdtase"/>
</dbReference>
<keyword evidence="5" id="KW-0560">Oxidoreductase</keyword>
<dbReference type="Gene3D" id="3.30.390.30">
    <property type="match status" value="1"/>
</dbReference>
<name>A0ABT1WM48_9LACT</name>
<protein>
    <submittedName>
        <fullName evidence="10">NAD(P)/FAD-dependent oxidoreductase</fullName>
    </submittedName>
</protein>